<name>A0ABQ4XK26_9ASTR</name>
<proteinExistence type="predicted"/>
<comment type="caution">
    <text evidence="1">The sequence shown here is derived from an EMBL/GenBank/DDBJ whole genome shotgun (WGS) entry which is preliminary data.</text>
</comment>
<dbReference type="Proteomes" id="UP001151760">
    <property type="component" value="Unassembled WGS sequence"/>
</dbReference>
<accession>A0ABQ4XK26</accession>
<reference evidence="1" key="2">
    <citation type="submission" date="2022-01" db="EMBL/GenBank/DDBJ databases">
        <authorList>
            <person name="Yamashiro T."/>
            <person name="Shiraishi A."/>
            <person name="Satake H."/>
            <person name="Nakayama K."/>
        </authorList>
    </citation>
    <scope>NUCLEOTIDE SEQUENCE</scope>
</reference>
<sequence>MQVDLTEYVEKHGFVFDAVINEDVTNDEVDILANRGARYPNYLPANQSDLLCLWANRNMVEGSHLQLVVYQVIEVEEAGSGGVVKKDDRHLNEAVGSRWKTNGKKGCVYNSGYGLINCIVGNPLICPAGYEEQCFGMTLMPISMPLNNTQHNVDVKLLVTDPAYYPKIPNIFLPINLLGSSLLHLSVIYKEQARLNQATSNSLMARLETHKAMPLGLFFKGVCTFGVPGCVLIKTGSGFRVRHLNLIKTRDLILQLAERLMLNALTDAGVKAVKISFIQKERICESCVSGEGDTVLRVIRSNY</sequence>
<keyword evidence="2" id="KW-1185">Reference proteome</keyword>
<dbReference type="EMBL" id="BQNB010009594">
    <property type="protein sequence ID" value="GJS65672.1"/>
    <property type="molecule type" value="Genomic_DNA"/>
</dbReference>
<organism evidence="1 2">
    <name type="scientific">Tanacetum coccineum</name>
    <dbReference type="NCBI Taxonomy" id="301880"/>
    <lineage>
        <taxon>Eukaryota</taxon>
        <taxon>Viridiplantae</taxon>
        <taxon>Streptophyta</taxon>
        <taxon>Embryophyta</taxon>
        <taxon>Tracheophyta</taxon>
        <taxon>Spermatophyta</taxon>
        <taxon>Magnoliopsida</taxon>
        <taxon>eudicotyledons</taxon>
        <taxon>Gunneridae</taxon>
        <taxon>Pentapetalae</taxon>
        <taxon>asterids</taxon>
        <taxon>campanulids</taxon>
        <taxon>Asterales</taxon>
        <taxon>Asteraceae</taxon>
        <taxon>Asteroideae</taxon>
        <taxon>Anthemideae</taxon>
        <taxon>Anthemidinae</taxon>
        <taxon>Tanacetum</taxon>
    </lineage>
</organism>
<protein>
    <submittedName>
        <fullName evidence="1">Uncharacterized protein</fullName>
    </submittedName>
</protein>
<gene>
    <name evidence="1" type="ORF">Tco_0680236</name>
</gene>
<evidence type="ECO:0000313" key="2">
    <source>
        <dbReference type="Proteomes" id="UP001151760"/>
    </source>
</evidence>
<evidence type="ECO:0000313" key="1">
    <source>
        <dbReference type="EMBL" id="GJS65672.1"/>
    </source>
</evidence>
<reference evidence="1" key="1">
    <citation type="journal article" date="2022" name="Int. J. Mol. Sci.">
        <title>Draft Genome of Tanacetum Coccineum: Genomic Comparison of Closely Related Tanacetum-Family Plants.</title>
        <authorList>
            <person name="Yamashiro T."/>
            <person name="Shiraishi A."/>
            <person name="Nakayama K."/>
            <person name="Satake H."/>
        </authorList>
    </citation>
    <scope>NUCLEOTIDE SEQUENCE</scope>
</reference>